<gene>
    <name evidence="2" type="ORF">IDM49_04180</name>
</gene>
<sequence length="200" mass="23070">MPRKTASRTGTPRTRNTRTEWWDATAQHPAVEIVRSSRRTKTVSGAMNPDGSLRLLVPASSTRHDIEEYLQQLAPKIMARAQQQGQRKRKFSSDAYLVERAQYLIDTYLPEVSLPDEIRWVTNQKTRWGSATPATSRIRISHMIQGAPEYVVDYVLHHELCHFVHLDHGPQFKALEKRYPHLEKAQGFLDGVSFQHRQES</sequence>
<dbReference type="InterPro" id="IPR053136">
    <property type="entry name" value="UTP_pyrophosphatase-like"/>
</dbReference>
<keyword evidence="3" id="KW-1185">Reference proteome</keyword>
<reference evidence="2 3" key="1">
    <citation type="submission" date="2020-09" db="EMBL/GenBank/DDBJ databases">
        <title>Investigation of environmental microbes.</title>
        <authorList>
            <person name="Ou Y."/>
            <person name="Kang Q."/>
        </authorList>
    </citation>
    <scope>NUCLEOTIDE SEQUENCE [LARGE SCALE GENOMIC DNA]</scope>
    <source>
        <strain evidence="2 3">KJZ-14</strain>
    </source>
</reference>
<dbReference type="Gene3D" id="3.30.2010.10">
    <property type="entry name" value="Metalloproteases ('zincins'), catalytic domain"/>
    <property type="match status" value="1"/>
</dbReference>
<dbReference type="PANTHER" id="PTHR30399:SF1">
    <property type="entry name" value="UTP PYROPHOSPHATASE"/>
    <property type="match status" value="1"/>
</dbReference>
<evidence type="ECO:0000259" key="1">
    <source>
        <dbReference type="Pfam" id="PF01863"/>
    </source>
</evidence>
<name>A0A7H2BFM3_9MICC</name>
<proteinExistence type="predicted"/>
<protein>
    <submittedName>
        <fullName evidence="2">M48 family metallopeptidase</fullName>
    </submittedName>
</protein>
<dbReference type="KEGG" id="rter:IDM49_04180"/>
<accession>A0A7H2BFM3</accession>
<organism evidence="2 3">
    <name type="scientific">Rothia terrae</name>
    <dbReference type="NCBI Taxonomy" id="396015"/>
    <lineage>
        <taxon>Bacteria</taxon>
        <taxon>Bacillati</taxon>
        <taxon>Actinomycetota</taxon>
        <taxon>Actinomycetes</taxon>
        <taxon>Micrococcales</taxon>
        <taxon>Micrococcaceae</taxon>
        <taxon>Rothia</taxon>
    </lineage>
</organism>
<dbReference type="EMBL" id="CP061539">
    <property type="protein sequence ID" value="QNV38469.1"/>
    <property type="molecule type" value="Genomic_DNA"/>
</dbReference>
<dbReference type="RefSeq" id="WP_190725127.1">
    <property type="nucleotide sequence ID" value="NZ_CP061539.1"/>
</dbReference>
<evidence type="ECO:0000313" key="2">
    <source>
        <dbReference type="EMBL" id="QNV38469.1"/>
    </source>
</evidence>
<dbReference type="Proteomes" id="UP000516404">
    <property type="component" value="Chromosome"/>
</dbReference>
<dbReference type="AlphaFoldDB" id="A0A7H2BFM3"/>
<dbReference type="CDD" id="cd07344">
    <property type="entry name" value="M48_yhfN_like"/>
    <property type="match status" value="1"/>
</dbReference>
<dbReference type="PANTHER" id="PTHR30399">
    <property type="entry name" value="UNCHARACTERIZED PROTEIN YGJP"/>
    <property type="match status" value="1"/>
</dbReference>
<dbReference type="GeneID" id="96623422"/>
<dbReference type="InterPro" id="IPR002725">
    <property type="entry name" value="YgjP-like_metallopeptidase"/>
</dbReference>
<evidence type="ECO:0000313" key="3">
    <source>
        <dbReference type="Proteomes" id="UP000516404"/>
    </source>
</evidence>
<dbReference type="Pfam" id="PF01863">
    <property type="entry name" value="YgjP-like"/>
    <property type="match status" value="1"/>
</dbReference>
<feature type="domain" description="YgjP-like metallopeptidase" evidence="1">
    <location>
        <begin position="105"/>
        <end position="186"/>
    </location>
</feature>